<dbReference type="InParanoid" id="A0A286UP27"/>
<comment type="similarity">
    <text evidence="3">Belongs to the DIF1/spd1 family.</text>
</comment>
<reference evidence="7 8" key="1">
    <citation type="journal article" date="2017" name="Mol. Ecol.">
        <title>Comparative and population genomic landscape of Phellinus noxius: A hypervariable fungus causing root rot in trees.</title>
        <authorList>
            <person name="Chung C.L."/>
            <person name="Lee T.J."/>
            <person name="Akiba M."/>
            <person name="Lee H.H."/>
            <person name="Kuo T.H."/>
            <person name="Liu D."/>
            <person name="Ke H.M."/>
            <person name="Yokoi T."/>
            <person name="Roa M.B."/>
            <person name="Lu M.J."/>
            <person name="Chang Y.Y."/>
            <person name="Ann P.J."/>
            <person name="Tsai J.N."/>
            <person name="Chen C.Y."/>
            <person name="Tzean S.S."/>
            <person name="Ota Y."/>
            <person name="Hattori T."/>
            <person name="Sahashi N."/>
            <person name="Liou R.F."/>
            <person name="Kikuchi T."/>
            <person name="Tsai I.J."/>
        </authorList>
    </citation>
    <scope>NUCLEOTIDE SEQUENCE [LARGE SCALE GENOMIC DNA]</scope>
    <source>
        <strain evidence="7 8">FFPRI411160</strain>
    </source>
</reference>
<evidence type="ECO:0000256" key="4">
    <source>
        <dbReference type="ARBA" id="ARBA00022490"/>
    </source>
</evidence>
<dbReference type="GO" id="GO:0005634">
    <property type="term" value="C:nucleus"/>
    <property type="evidence" value="ECO:0007669"/>
    <property type="project" value="UniProtKB-SubCell"/>
</dbReference>
<gene>
    <name evidence="7" type="ORF">PNOK_0392600</name>
</gene>
<keyword evidence="4" id="KW-0963">Cytoplasm</keyword>
<comment type="subcellular location">
    <subcellularLocation>
        <location evidence="2">Cytoplasm</location>
    </subcellularLocation>
    <subcellularLocation>
        <location evidence="1">Nucleus</location>
    </subcellularLocation>
</comment>
<organism evidence="7 8">
    <name type="scientific">Pyrrhoderma noxium</name>
    <dbReference type="NCBI Taxonomy" id="2282107"/>
    <lineage>
        <taxon>Eukaryota</taxon>
        <taxon>Fungi</taxon>
        <taxon>Dikarya</taxon>
        <taxon>Basidiomycota</taxon>
        <taxon>Agaricomycotina</taxon>
        <taxon>Agaricomycetes</taxon>
        <taxon>Hymenochaetales</taxon>
        <taxon>Hymenochaetaceae</taxon>
        <taxon>Pyrrhoderma</taxon>
    </lineage>
</organism>
<comment type="caution">
    <text evidence="7">The sequence shown here is derived from an EMBL/GenBank/DDBJ whole genome shotgun (WGS) entry which is preliminary data.</text>
</comment>
<dbReference type="AlphaFoldDB" id="A0A286UP27"/>
<dbReference type="Proteomes" id="UP000217199">
    <property type="component" value="Unassembled WGS sequence"/>
</dbReference>
<sequence length="249" mass="27622">MSLPVANFSDRFYLTGGKKPMRSMVSPPETPKKRVYTEDAHIASSTLRSPSTYGISDDLTARLQNIGSRVRKSVTEGYATERVTLSSSMNPVTPFTSPTKQISSSKAVVTTPIFRSGNDTLREVYKTPRTSDGQLTSPSPSPRKRGRSVIELEDEDEDTDYRLNHEDSLMIRMETELDDEDNTYSTPKPTRPIRRPRKFAPATQSLLPSARCETDLCGRAKAPSSRLVYPDTIQTTTTKSPGNNLNIGV</sequence>
<accession>A0A286UP27</accession>
<evidence type="ECO:0000256" key="1">
    <source>
        <dbReference type="ARBA" id="ARBA00004123"/>
    </source>
</evidence>
<evidence type="ECO:0000256" key="2">
    <source>
        <dbReference type="ARBA" id="ARBA00004496"/>
    </source>
</evidence>
<feature type="region of interest" description="Disordered" evidence="6">
    <location>
        <begin position="124"/>
        <end position="160"/>
    </location>
</feature>
<dbReference type="InterPro" id="IPR013900">
    <property type="entry name" value="RNR_inhibitor"/>
</dbReference>
<evidence type="ECO:0000256" key="5">
    <source>
        <dbReference type="ARBA" id="ARBA00023242"/>
    </source>
</evidence>
<evidence type="ECO:0000313" key="7">
    <source>
        <dbReference type="EMBL" id="PAV21299.1"/>
    </source>
</evidence>
<dbReference type="OrthoDB" id="4072855at2759"/>
<evidence type="ECO:0000256" key="3">
    <source>
        <dbReference type="ARBA" id="ARBA00005459"/>
    </source>
</evidence>
<feature type="region of interest" description="Disordered" evidence="6">
    <location>
        <begin position="178"/>
        <end position="202"/>
    </location>
</feature>
<evidence type="ECO:0000256" key="6">
    <source>
        <dbReference type="SAM" id="MobiDB-lite"/>
    </source>
</evidence>
<protein>
    <submittedName>
        <fullName evidence="7">Uncharacterized protein</fullName>
    </submittedName>
</protein>
<dbReference type="GO" id="GO:0005737">
    <property type="term" value="C:cytoplasm"/>
    <property type="evidence" value="ECO:0007669"/>
    <property type="project" value="UniProtKB-SubCell"/>
</dbReference>
<evidence type="ECO:0000313" key="8">
    <source>
        <dbReference type="Proteomes" id="UP000217199"/>
    </source>
</evidence>
<proteinExistence type="inferred from homology"/>
<keyword evidence="5" id="KW-0539">Nucleus</keyword>
<dbReference type="Pfam" id="PF08591">
    <property type="entry name" value="RNR_inhib"/>
    <property type="match status" value="1"/>
</dbReference>
<keyword evidence="8" id="KW-1185">Reference proteome</keyword>
<dbReference type="EMBL" id="NBII01000003">
    <property type="protein sequence ID" value="PAV21299.1"/>
    <property type="molecule type" value="Genomic_DNA"/>
</dbReference>
<name>A0A286UP27_9AGAM</name>